<feature type="transmembrane region" description="Helical" evidence="6">
    <location>
        <begin position="53"/>
        <end position="78"/>
    </location>
</feature>
<evidence type="ECO:0000256" key="4">
    <source>
        <dbReference type="ARBA" id="ARBA00022692"/>
    </source>
</evidence>
<dbReference type="PATRIC" id="fig|1365250.3.peg.4910"/>
<dbReference type="SUPFAM" id="SSF81343">
    <property type="entry name" value="Fumarate reductase respiratory complex transmembrane subunits"/>
    <property type="match status" value="1"/>
</dbReference>
<comment type="caution">
    <text evidence="7">The sequence shown here is derived from an EMBL/GenBank/DDBJ whole genome shotgun (WGS) entry which is preliminary data.</text>
</comment>
<comment type="function">
    <text evidence="2">Membrane-anchoring subunit of succinate dehydrogenase (SDH).</text>
</comment>
<reference evidence="7 8" key="1">
    <citation type="submission" date="2013-07" db="EMBL/GenBank/DDBJ databases">
        <title>Comparative Genomic and Metabolomic Analysis of Twelve Strains of Pseudoalteromonas luteoviolacea.</title>
        <authorList>
            <person name="Vynne N.G."/>
            <person name="Mansson M."/>
            <person name="Gram L."/>
        </authorList>
    </citation>
    <scope>NUCLEOTIDE SEQUENCE [LARGE SCALE GENOMIC DNA]</scope>
    <source>
        <strain evidence="7 8">DSM 6061</strain>
    </source>
</reference>
<accession>A0A166UHX7</accession>
<protein>
    <recommendedName>
        <fullName evidence="9">Succinate dehydrogenase, hydrophobic membrane anchor protein</fullName>
    </recommendedName>
</protein>
<dbReference type="RefSeq" id="WP_081215901.1">
    <property type="nucleotide sequence ID" value="NZ_AQHB01000039.1"/>
</dbReference>
<dbReference type="GO" id="GO:0017004">
    <property type="term" value="P:cytochrome complex assembly"/>
    <property type="evidence" value="ECO:0007669"/>
    <property type="project" value="TreeGrafter"/>
</dbReference>
<keyword evidence="6" id="KW-0472">Membrane</keyword>
<dbReference type="AlphaFoldDB" id="A0A166UHX7"/>
<proteinExistence type="predicted"/>
<dbReference type="GO" id="GO:0020037">
    <property type="term" value="F:heme binding"/>
    <property type="evidence" value="ECO:0007669"/>
    <property type="project" value="InterPro"/>
</dbReference>
<sequence length="112" mass="12422">MAVMNIARSGTKQWVLQRISNTVIVAYSLLVVTLLFLEPVTNHQALASFFSPIWFKVLTSISVCIFTLNGVIAGWQIAGDYVKGDAINKAFNFLCILLSLSMIVAMVKLIWL</sequence>
<keyword evidence="5 6" id="KW-1133">Transmembrane helix</keyword>
<evidence type="ECO:0000313" key="8">
    <source>
        <dbReference type="Proteomes" id="UP000076643"/>
    </source>
</evidence>
<keyword evidence="8" id="KW-1185">Reference proteome</keyword>
<feature type="transmembrane region" description="Helical" evidence="6">
    <location>
        <begin position="90"/>
        <end position="111"/>
    </location>
</feature>
<gene>
    <name evidence="7" type="ORF">N475_24520</name>
</gene>
<dbReference type="EMBL" id="AUYB01000148">
    <property type="protein sequence ID" value="KZN30693.1"/>
    <property type="molecule type" value="Genomic_DNA"/>
</dbReference>
<dbReference type="UniPathway" id="UPA00223"/>
<feature type="transmembrane region" description="Helical" evidence="6">
    <location>
        <begin position="21"/>
        <end position="41"/>
    </location>
</feature>
<dbReference type="NCBIfam" id="TIGR02968">
    <property type="entry name" value="succ_dehyd_anc"/>
    <property type="match status" value="1"/>
</dbReference>
<evidence type="ECO:0000256" key="6">
    <source>
        <dbReference type="SAM" id="Phobius"/>
    </source>
</evidence>
<evidence type="ECO:0008006" key="9">
    <source>
        <dbReference type="Google" id="ProtNLM"/>
    </source>
</evidence>
<evidence type="ECO:0000256" key="5">
    <source>
        <dbReference type="ARBA" id="ARBA00022989"/>
    </source>
</evidence>
<keyword evidence="4 6" id="KW-0812">Transmembrane</keyword>
<dbReference type="InterPro" id="IPR014312">
    <property type="entry name" value="Succ_DH_anchor"/>
</dbReference>
<comment type="subcellular location">
    <subcellularLocation>
        <location evidence="3">Membrane</location>
        <topology evidence="3">Multi-pass membrane protein</topology>
    </subcellularLocation>
</comment>
<evidence type="ECO:0000256" key="2">
    <source>
        <dbReference type="ARBA" id="ARBA00004050"/>
    </source>
</evidence>
<organism evidence="7 8">
    <name type="scientific">Pseudoalteromonas luteoviolacea DSM 6061</name>
    <dbReference type="NCBI Taxonomy" id="1365250"/>
    <lineage>
        <taxon>Bacteria</taxon>
        <taxon>Pseudomonadati</taxon>
        <taxon>Pseudomonadota</taxon>
        <taxon>Gammaproteobacteria</taxon>
        <taxon>Alteromonadales</taxon>
        <taxon>Pseudoalteromonadaceae</taxon>
        <taxon>Pseudoalteromonas</taxon>
    </lineage>
</organism>
<dbReference type="GeneID" id="57364761"/>
<dbReference type="GO" id="GO:0009055">
    <property type="term" value="F:electron transfer activity"/>
    <property type="evidence" value="ECO:0007669"/>
    <property type="project" value="TreeGrafter"/>
</dbReference>
<comment type="cofactor">
    <cofactor evidence="1">
        <name>heme</name>
        <dbReference type="ChEBI" id="CHEBI:30413"/>
    </cofactor>
</comment>
<evidence type="ECO:0000256" key="3">
    <source>
        <dbReference type="ARBA" id="ARBA00004141"/>
    </source>
</evidence>
<dbReference type="PANTHER" id="PTHR38689:SF1">
    <property type="entry name" value="SUCCINATE DEHYDROGENASE HYDROPHOBIC MEMBRANE ANCHOR SUBUNIT"/>
    <property type="match status" value="1"/>
</dbReference>
<name>A0A166UHX7_9GAMM</name>
<dbReference type="InterPro" id="IPR034804">
    <property type="entry name" value="SQR/QFR_C/D"/>
</dbReference>
<dbReference type="Gene3D" id="1.20.1300.10">
    <property type="entry name" value="Fumarate reductase/succinate dehydrogenase, transmembrane subunit"/>
    <property type="match status" value="1"/>
</dbReference>
<evidence type="ECO:0000256" key="1">
    <source>
        <dbReference type="ARBA" id="ARBA00001971"/>
    </source>
</evidence>
<dbReference type="PANTHER" id="PTHR38689">
    <property type="entry name" value="SUCCINATE DEHYDROGENASE HYDROPHOBIC MEMBRANE ANCHOR SUBUNIT"/>
    <property type="match status" value="1"/>
</dbReference>
<evidence type="ECO:0000313" key="7">
    <source>
        <dbReference type="EMBL" id="KZN30693.1"/>
    </source>
</evidence>
<dbReference type="GO" id="GO:0005886">
    <property type="term" value="C:plasma membrane"/>
    <property type="evidence" value="ECO:0007669"/>
    <property type="project" value="TreeGrafter"/>
</dbReference>
<dbReference type="GO" id="GO:0006099">
    <property type="term" value="P:tricarboxylic acid cycle"/>
    <property type="evidence" value="ECO:0007669"/>
    <property type="project" value="UniProtKB-UniPathway"/>
</dbReference>
<dbReference type="Proteomes" id="UP000076643">
    <property type="component" value="Unassembled WGS sequence"/>
</dbReference>